<gene>
    <name evidence="1" type="ORF">L6452_08926</name>
</gene>
<accession>A0ACB9DIY4</accession>
<reference evidence="1 2" key="2">
    <citation type="journal article" date="2022" name="Mol. Ecol. Resour.">
        <title>The genomes of chicory, endive, great burdock and yacon provide insights into Asteraceae paleo-polyploidization history and plant inulin production.</title>
        <authorList>
            <person name="Fan W."/>
            <person name="Wang S."/>
            <person name="Wang H."/>
            <person name="Wang A."/>
            <person name="Jiang F."/>
            <person name="Liu H."/>
            <person name="Zhao H."/>
            <person name="Xu D."/>
            <person name="Zhang Y."/>
        </authorList>
    </citation>
    <scope>NUCLEOTIDE SEQUENCE [LARGE SCALE GENOMIC DNA]</scope>
    <source>
        <strain evidence="2">cv. Niubang</strain>
    </source>
</reference>
<sequence>MEFMDIDQQFFRFYIREFIFLQEYFASERAVPRPDDSEIATLRLSEEASTSRSTMNNNRRGAGALDPVVALDESSPEVGNRRSNTHRSSTEDPSFRALQVEADEMLAKELQEQLYNEKLAPVWITNADYRG</sequence>
<protein>
    <submittedName>
        <fullName evidence="1">Uncharacterized protein</fullName>
    </submittedName>
</protein>
<proteinExistence type="predicted"/>
<evidence type="ECO:0000313" key="2">
    <source>
        <dbReference type="Proteomes" id="UP001055879"/>
    </source>
</evidence>
<reference evidence="2" key="1">
    <citation type="journal article" date="2022" name="Mol. Ecol. Resour.">
        <title>The genomes of chicory, endive, great burdock and yacon provide insights into Asteraceae palaeo-polyploidization history and plant inulin production.</title>
        <authorList>
            <person name="Fan W."/>
            <person name="Wang S."/>
            <person name="Wang H."/>
            <person name="Wang A."/>
            <person name="Jiang F."/>
            <person name="Liu H."/>
            <person name="Zhao H."/>
            <person name="Xu D."/>
            <person name="Zhang Y."/>
        </authorList>
    </citation>
    <scope>NUCLEOTIDE SEQUENCE [LARGE SCALE GENOMIC DNA]</scope>
    <source>
        <strain evidence="2">cv. Niubang</strain>
    </source>
</reference>
<organism evidence="1 2">
    <name type="scientific">Arctium lappa</name>
    <name type="common">Greater burdock</name>
    <name type="synonym">Lappa major</name>
    <dbReference type="NCBI Taxonomy" id="4217"/>
    <lineage>
        <taxon>Eukaryota</taxon>
        <taxon>Viridiplantae</taxon>
        <taxon>Streptophyta</taxon>
        <taxon>Embryophyta</taxon>
        <taxon>Tracheophyta</taxon>
        <taxon>Spermatophyta</taxon>
        <taxon>Magnoliopsida</taxon>
        <taxon>eudicotyledons</taxon>
        <taxon>Gunneridae</taxon>
        <taxon>Pentapetalae</taxon>
        <taxon>asterids</taxon>
        <taxon>campanulids</taxon>
        <taxon>Asterales</taxon>
        <taxon>Asteraceae</taxon>
        <taxon>Carduoideae</taxon>
        <taxon>Cardueae</taxon>
        <taxon>Arctiinae</taxon>
        <taxon>Arctium</taxon>
    </lineage>
</organism>
<dbReference type="EMBL" id="CM042049">
    <property type="protein sequence ID" value="KAI3746492.1"/>
    <property type="molecule type" value="Genomic_DNA"/>
</dbReference>
<name>A0ACB9DIY4_ARCLA</name>
<comment type="caution">
    <text evidence="1">The sequence shown here is derived from an EMBL/GenBank/DDBJ whole genome shotgun (WGS) entry which is preliminary data.</text>
</comment>
<evidence type="ECO:0000313" key="1">
    <source>
        <dbReference type="EMBL" id="KAI3746492.1"/>
    </source>
</evidence>
<dbReference type="Proteomes" id="UP001055879">
    <property type="component" value="Linkage Group LG03"/>
</dbReference>
<keyword evidence="2" id="KW-1185">Reference proteome</keyword>